<protein>
    <submittedName>
        <fullName evidence="1">Uncharacterized protein</fullName>
    </submittedName>
</protein>
<accession>X1CV78</accession>
<comment type="caution">
    <text evidence="1">The sequence shown here is derived from an EMBL/GenBank/DDBJ whole genome shotgun (WGS) entry which is preliminary data.</text>
</comment>
<feature type="non-terminal residue" evidence="1">
    <location>
        <position position="40"/>
    </location>
</feature>
<name>X1CV78_9ZZZZ</name>
<evidence type="ECO:0000313" key="1">
    <source>
        <dbReference type="EMBL" id="GAH11732.1"/>
    </source>
</evidence>
<reference evidence="1" key="1">
    <citation type="journal article" date="2014" name="Front. Microbiol.">
        <title>High frequency of phylogenetically diverse reductive dehalogenase-homologous genes in deep subseafloor sedimentary metagenomes.</title>
        <authorList>
            <person name="Kawai M."/>
            <person name="Futagami T."/>
            <person name="Toyoda A."/>
            <person name="Takaki Y."/>
            <person name="Nishi S."/>
            <person name="Hori S."/>
            <person name="Arai W."/>
            <person name="Tsubouchi T."/>
            <person name="Morono Y."/>
            <person name="Uchiyama I."/>
            <person name="Ito T."/>
            <person name="Fujiyama A."/>
            <person name="Inagaki F."/>
            <person name="Takami H."/>
        </authorList>
    </citation>
    <scope>NUCLEOTIDE SEQUENCE</scope>
    <source>
        <strain evidence="1">Expedition CK06-06</strain>
    </source>
</reference>
<organism evidence="1">
    <name type="scientific">marine sediment metagenome</name>
    <dbReference type="NCBI Taxonomy" id="412755"/>
    <lineage>
        <taxon>unclassified sequences</taxon>
        <taxon>metagenomes</taxon>
        <taxon>ecological metagenomes</taxon>
    </lineage>
</organism>
<dbReference type="EMBL" id="BART01031194">
    <property type="protein sequence ID" value="GAH11732.1"/>
    <property type="molecule type" value="Genomic_DNA"/>
</dbReference>
<dbReference type="AlphaFoldDB" id="X1CV78"/>
<gene>
    <name evidence="1" type="ORF">S01H4_54241</name>
</gene>
<sequence>MVKTGLFQEGDSALSYDRDLWLKKAFKNYEKEGFNKRKVV</sequence>
<proteinExistence type="predicted"/>